<evidence type="ECO:0000313" key="3">
    <source>
        <dbReference type="Proteomes" id="UP000620366"/>
    </source>
</evidence>
<dbReference type="CDD" id="cd10917">
    <property type="entry name" value="CE4_NodB_like_6s_7s"/>
    <property type="match status" value="1"/>
</dbReference>
<dbReference type="GO" id="GO:0005975">
    <property type="term" value="P:carbohydrate metabolic process"/>
    <property type="evidence" value="ECO:0007669"/>
    <property type="project" value="InterPro"/>
</dbReference>
<dbReference type="Proteomes" id="UP000620366">
    <property type="component" value="Unassembled WGS sequence"/>
</dbReference>
<dbReference type="EMBL" id="JACRSP010000003">
    <property type="protein sequence ID" value="MBC8536838.1"/>
    <property type="molecule type" value="Genomic_DNA"/>
</dbReference>
<dbReference type="InterPro" id="IPR002509">
    <property type="entry name" value="NODB_dom"/>
</dbReference>
<reference evidence="2" key="1">
    <citation type="submission" date="2020-08" db="EMBL/GenBank/DDBJ databases">
        <title>Genome public.</title>
        <authorList>
            <person name="Liu C."/>
            <person name="Sun Q."/>
        </authorList>
    </citation>
    <scope>NUCLEOTIDE SEQUENCE</scope>
    <source>
        <strain evidence="2">BX7</strain>
    </source>
</reference>
<sequence length="263" mass="29156">MKVFVVTKKMLGSFSVIALCLVLFFGINYRNTLNFIAAATEKRQIPIYNVDVGETKKVAISFDAAWGNEDTQMLIDILGKYNVKATFFVVGEWVDKYPESVKALADAGHDIQNHSSTHAHLPQLSRDQIAKEITDCSDKIEAVTGKKSNLIRPPYGDYSNSVLETAKEVGHYVIQWDVDSLDWKDPPSSDIVKRVTGKVKPGSIVLFHNAAKNTPAALPGVIEALQADGYEFVLINDLIYKDNYYIDHAGMQILNSESENKAG</sequence>
<name>A0A926HV05_9FIRM</name>
<comment type="caution">
    <text evidence="2">The sequence shown here is derived from an EMBL/GenBank/DDBJ whole genome shotgun (WGS) entry which is preliminary data.</text>
</comment>
<dbReference type="GO" id="GO:0016020">
    <property type="term" value="C:membrane"/>
    <property type="evidence" value="ECO:0007669"/>
    <property type="project" value="TreeGrafter"/>
</dbReference>
<keyword evidence="3" id="KW-1185">Reference proteome</keyword>
<organism evidence="2 3">
    <name type="scientific">Feifania hominis</name>
    <dbReference type="NCBI Taxonomy" id="2763660"/>
    <lineage>
        <taxon>Bacteria</taxon>
        <taxon>Bacillati</taxon>
        <taxon>Bacillota</taxon>
        <taxon>Clostridia</taxon>
        <taxon>Eubacteriales</taxon>
        <taxon>Feifaniaceae</taxon>
        <taxon>Feifania</taxon>
    </lineage>
</organism>
<evidence type="ECO:0000313" key="2">
    <source>
        <dbReference type="EMBL" id="MBC8536838.1"/>
    </source>
</evidence>
<dbReference type="PROSITE" id="PS51677">
    <property type="entry name" value="NODB"/>
    <property type="match status" value="1"/>
</dbReference>
<dbReference type="InterPro" id="IPR050248">
    <property type="entry name" value="Polysacc_deacetylase_ArnD"/>
</dbReference>
<proteinExistence type="predicted"/>
<protein>
    <submittedName>
        <fullName evidence="2">Polysaccharide deacetylase family protein</fullName>
    </submittedName>
</protein>
<dbReference type="PANTHER" id="PTHR10587">
    <property type="entry name" value="GLYCOSYL TRANSFERASE-RELATED"/>
    <property type="match status" value="1"/>
</dbReference>
<dbReference type="PANTHER" id="PTHR10587:SF128">
    <property type="entry name" value="POLYSACCHARIDE DEACETYLASE PDAB-RELATED"/>
    <property type="match status" value="1"/>
</dbReference>
<feature type="domain" description="NodB homology" evidence="1">
    <location>
        <begin position="56"/>
        <end position="233"/>
    </location>
</feature>
<dbReference type="Gene3D" id="3.20.20.370">
    <property type="entry name" value="Glycoside hydrolase/deacetylase"/>
    <property type="match status" value="1"/>
</dbReference>
<dbReference type="AlphaFoldDB" id="A0A926HV05"/>
<accession>A0A926HV05</accession>
<dbReference type="GO" id="GO:0016810">
    <property type="term" value="F:hydrolase activity, acting on carbon-nitrogen (but not peptide) bonds"/>
    <property type="evidence" value="ECO:0007669"/>
    <property type="project" value="InterPro"/>
</dbReference>
<evidence type="ECO:0000259" key="1">
    <source>
        <dbReference type="PROSITE" id="PS51677"/>
    </source>
</evidence>
<dbReference type="RefSeq" id="WP_249300779.1">
    <property type="nucleotide sequence ID" value="NZ_JACRSP010000003.1"/>
</dbReference>
<dbReference type="Pfam" id="PF01522">
    <property type="entry name" value="Polysacc_deac_1"/>
    <property type="match status" value="1"/>
</dbReference>
<dbReference type="InterPro" id="IPR011330">
    <property type="entry name" value="Glyco_hydro/deAcase_b/a-brl"/>
</dbReference>
<dbReference type="SUPFAM" id="SSF88713">
    <property type="entry name" value="Glycoside hydrolase/deacetylase"/>
    <property type="match status" value="1"/>
</dbReference>
<gene>
    <name evidence="2" type="ORF">H8695_09080</name>
</gene>